<dbReference type="Proteomes" id="UP000634136">
    <property type="component" value="Unassembled WGS sequence"/>
</dbReference>
<accession>A0A835CA89</accession>
<sequence>MVKTADLRVFSGAQTPIAWGVHFSGSGKYRGFVFFRDKLAGISPEIEKRLGTPSNQDKQKDKPSYYPPYTKQHSKQEDQ</sequence>
<dbReference type="AlphaFoldDB" id="A0A835CA89"/>
<evidence type="ECO:0000313" key="3">
    <source>
        <dbReference type="Proteomes" id="UP000634136"/>
    </source>
</evidence>
<protein>
    <submittedName>
        <fullName evidence="2">Uncharacterized protein</fullName>
    </submittedName>
</protein>
<comment type="caution">
    <text evidence="2">The sequence shown here is derived from an EMBL/GenBank/DDBJ whole genome shotgun (WGS) entry which is preliminary data.</text>
</comment>
<gene>
    <name evidence="2" type="ORF">G2W53_009520</name>
</gene>
<evidence type="ECO:0000256" key="1">
    <source>
        <dbReference type="SAM" id="MobiDB-lite"/>
    </source>
</evidence>
<dbReference type="EMBL" id="JAAIUW010000004">
    <property type="protein sequence ID" value="KAF7834661.1"/>
    <property type="molecule type" value="Genomic_DNA"/>
</dbReference>
<proteinExistence type="predicted"/>
<keyword evidence="3" id="KW-1185">Reference proteome</keyword>
<reference evidence="2" key="1">
    <citation type="submission" date="2020-09" db="EMBL/GenBank/DDBJ databases">
        <title>Genome-Enabled Discovery of Anthraquinone Biosynthesis in Senna tora.</title>
        <authorList>
            <person name="Kang S.-H."/>
            <person name="Pandey R.P."/>
            <person name="Lee C.-M."/>
            <person name="Sim J.-S."/>
            <person name="Jeong J.-T."/>
            <person name="Choi B.-S."/>
            <person name="Jung M."/>
            <person name="Ginzburg D."/>
            <person name="Zhao K."/>
            <person name="Won S.Y."/>
            <person name="Oh T.-J."/>
            <person name="Yu Y."/>
            <person name="Kim N.-H."/>
            <person name="Lee O.R."/>
            <person name="Lee T.-H."/>
            <person name="Bashyal P."/>
            <person name="Kim T.-S."/>
            <person name="Lee W.-H."/>
            <person name="Kawkins C."/>
            <person name="Kim C.-K."/>
            <person name="Kim J.S."/>
            <person name="Ahn B.O."/>
            <person name="Rhee S.Y."/>
            <person name="Sohng J.K."/>
        </authorList>
    </citation>
    <scope>NUCLEOTIDE SEQUENCE</scope>
    <source>
        <tissue evidence="2">Leaf</tissue>
    </source>
</reference>
<feature type="region of interest" description="Disordered" evidence="1">
    <location>
        <begin position="46"/>
        <end position="79"/>
    </location>
</feature>
<organism evidence="2 3">
    <name type="scientific">Senna tora</name>
    <dbReference type="NCBI Taxonomy" id="362788"/>
    <lineage>
        <taxon>Eukaryota</taxon>
        <taxon>Viridiplantae</taxon>
        <taxon>Streptophyta</taxon>
        <taxon>Embryophyta</taxon>
        <taxon>Tracheophyta</taxon>
        <taxon>Spermatophyta</taxon>
        <taxon>Magnoliopsida</taxon>
        <taxon>eudicotyledons</taxon>
        <taxon>Gunneridae</taxon>
        <taxon>Pentapetalae</taxon>
        <taxon>rosids</taxon>
        <taxon>fabids</taxon>
        <taxon>Fabales</taxon>
        <taxon>Fabaceae</taxon>
        <taxon>Caesalpinioideae</taxon>
        <taxon>Cassia clade</taxon>
        <taxon>Senna</taxon>
    </lineage>
</organism>
<evidence type="ECO:0000313" key="2">
    <source>
        <dbReference type="EMBL" id="KAF7834661.1"/>
    </source>
</evidence>
<name>A0A835CA89_9FABA</name>